<feature type="transmembrane region" description="Helical" evidence="5">
    <location>
        <begin position="141"/>
        <end position="160"/>
    </location>
</feature>
<accession>A0ABV5V1K6</accession>
<feature type="transmembrane region" description="Helical" evidence="5">
    <location>
        <begin position="258"/>
        <end position="280"/>
    </location>
</feature>
<dbReference type="CDD" id="cd09323">
    <property type="entry name" value="TDT_SLAC1_like"/>
    <property type="match status" value="1"/>
</dbReference>
<evidence type="ECO:0000313" key="6">
    <source>
        <dbReference type="EMBL" id="MFB9731691.1"/>
    </source>
</evidence>
<gene>
    <name evidence="6" type="ORF">ACFFN0_06530</name>
</gene>
<feature type="transmembrane region" description="Helical" evidence="5">
    <location>
        <begin position="203"/>
        <end position="222"/>
    </location>
</feature>
<comment type="subcellular location">
    <subcellularLocation>
        <location evidence="1">Membrane</location>
        <topology evidence="1">Multi-pass membrane protein</topology>
    </subcellularLocation>
</comment>
<organism evidence="6 7">
    <name type="scientific">Ornithinimicrobium kibberense</name>
    <dbReference type="NCBI Taxonomy" id="282060"/>
    <lineage>
        <taxon>Bacteria</taxon>
        <taxon>Bacillati</taxon>
        <taxon>Actinomycetota</taxon>
        <taxon>Actinomycetes</taxon>
        <taxon>Micrococcales</taxon>
        <taxon>Ornithinimicrobiaceae</taxon>
        <taxon>Ornithinimicrobium</taxon>
    </lineage>
</organism>
<evidence type="ECO:0000256" key="3">
    <source>
        <dbReference type="ARBA" id="ARBA00022989"/>
    </source>
</evidence>
<feature type="transmembrane region" description="Helical" evidence="5">
    <location>
        <begin position="117"/>
        <end position="135"/>
    </location>
</feature>
<evidence type="ECO:0000256" key="5">
    <source>
        <dbReference type="SAM" id="Phobius"/>
    </source>
</evidence>
<evidence type="ECO:0000256" key="1">
    <source>
        <dbReference type="ARBA" id="ARBA00004141"/>
    </source>
</evidence>
<sequence length="307" mass="32543">MAWRRAARVWELPEWPFLTFLALASVAFVVVAVAYVAKWVRHPQAARAELRHPVKMAFAPTITIAVLILATAYAEIAPTLATVLWWVGAVGHLLATVLVLTAWAGRGDIGASQITPAWFIPVVGNIVTPLAAGSVGSVELAWVAFGVGVLFWVALLPLVLERVLIHAEPLPARLLPTLAIFVAPPAVALLSWEVLTGRVDDPFGRVLHAAVLAFVAVLVAQAGRLHRIPFALPYWAYTFPLAAAAVATTAMAGARPGWGYDLVAGALLALVTALALYVLALTLRAAVRGQICVPEEAPRPAPATMAP</sequence>
<dbReference type="Gene3D" id="1.50.10.150">
    <property type="entry name" value="Voltage-dependent anion channel"/>
    <property type="match status" value="1"/>
</dbReference>
<evidence type="ECO:0000256" key="4">
    <source>
        <dbReference type="ARBA" id="ARBA00023136"/>
    </source>
</evidence>
<evidence type="ECO:0000256" key="2">
    <source>
        <dbReference type="ARBA" id="ARBA00022692"/>
    </source>
</evidence>
<dbReference type="RefSeq" id="WP_141337622.1">
    <property type="nucleotide sequence ID" value="NZ_JBHMAX010000013.1"/>
</dbReference>
<dbReference type="Pfam" id="PF03595">
    <property type="entry name" value="SLAC1"/>
    <property type="match status" value="1"/>
</dbReference>
<feature type="transmembrane region" description="Helical" evidence="5">
    <location>
        <begin position="57"/>
        <end position="77"/>
    </location>
</feature>
<keyword evidence="3 5" id="KW-1133">Transmembrane helix</keyword>
<protein>
    <submittedName>
        <fullName evidence="6">SLAC1 anion channel family protein</fullName>
    </submittedName>
</protein>
<proteinExistence type="predicted"/>
<keyword evidence="7" id="KW-1185">Reference proteome</keyword>
<name>A0ABV5V1K6_9MICO</name>
<dbReference type="Proteomes" id="UP001589613">
    <property type="component" value="Unassembled WGS sequence"/>
</dbReference>
<dbReference type="InterPro" id="IPR004695">
    <property type="entry name" value="SLAC1/Mae1/Ssu1/TehA"/>
</dbReference>
<dbReference type="PANTHER" id="PTHR37955">
    <property type="entry name" value="TELLURITE RESISTANCE PROTEIN TEHA"/>
    <property type="match status" value="1"/>
</dbReference>
<evidence type="ECO:0000313" key="7">
    <source>
        <dbReference type="Proteomes" id="UP001589613"/>
    </source>
</evidence>
<keyword evidence="2 5" id="KW-0812">Transmembrane</keyword>
<keyword evidence="4 5" id="KW-0472">Membrane</keyword>
<dbReference type="PANTHER" id="PTHR37955:SF1">
    <property type="entry name" value="DEP DOMAIN-CONTAINING PROTEIN"/>
    <property type="match status" value="1"/>
</dbReference>
<reference evidence="6 7" key="1">
    <citation type="submission" date="2024-09" db="EMBL/GenBank/DDBJ databases">
        <authorList>
            <person name="Sun Q."/>
            <person name="Mori K."/>
        </authorList>
    </citation>
    <scope>NUCLEOTIDE SEQUENCE [LARGE SCALE GENOMIC DNA]</scope>
    <source>
        <strain evidence="6 7">JCM 12763</strain>
    </source>
</reference>
<feature type="transmembrane region" description="Helical" evidence="5">
    <location>
        <begin position="234"/>
        <end position="252"/>
    </location>
</feature>
<feature type="transmembrane region" description="Helical" evidence="5">
    <location>
        <begin position="172"/>
        <end position="191"/>
    </location>
</feature>
<dbReference type="InterPro" id="IPR052951">
    <property type="entry name" value="Tellurite_res_ion_channel"/>
</dbReference>
<feature type="transmembrane region" description="Helical" evidence="5">
    <location>
        <begin position="83"/>
        <end position="105"/>
    </location>
</feature>
<feature type="transmembrane region" description="Helical" evidence="5">
    <location>
        <begin position="15"/>
        <end position="37"/>
    </location>
</feature>
<dbReference type="InterPro" id="IPR038665">
    <property type="entry name" value="Voltage-dep_anion_channel_sf"/>
</dbReference>
<dbReference type="EMBL" id="JBHMAX010000013">
    <property type="protein sequence ID" value="MFB9731691.1"/>
    <property type="molecule type" value="Genomic_DNA"/>
</dbReference>
<comment type="caution">
    <text evidence="6">The sequence shown here is derived from an EMBL/GenBank/DDBJ whole genome shotgun (WGS) entry which is preliminary data.</text>
</comment>